<protein>
    <submittedName>
        <fullName evidence="2">Uncharacterized protein</fullName>
    </submittedName>
</protein>
<gene>
    <name evidence="2" type="ORF">EVAR_18891_1</name>
</gene>
<dbReference type="EMBL" id="BGZK01000264">
    <property type="protein sequence ID" value="GBP32739.1"/>
    <property type="molecule type" value="Genomic_DNA"/>
</dbReference>
<keyword evidence="3" id="KW-1185">Reference proteome</keyword>
<feature type="compositionally biased region" description="Basic and acidic residues" evidence="1">
    <location>
        <begin position="48"/>
        <end position="58"/>
    </location>
</feature>
<dbReference type="Proteomes" id="UP000299102">
    <property type="component" value="Unassembled WGS sequence"/>
</dbReference>
<evidence type="ECO:0000256" key="1">
    <source>
        <dbReference type="SAM" id="MobiDB-lite"/>
    </source>
</evidence>
<evidence type="ECO:0000313" key="3">
    <source>
        <dbReference type="Proteomes" id="UP000299102"/>
    </source>
</evidence>
<organism evidence="2 3">
    <name type="scientific">Eumeta variegata</name>
    <name type="common">Bagworm moth</name>
    <name type="synonym">Eumeta japonica</name>
    <dbReference type="NCBI Taxonomy" id="151549"/>
    <lineage>
        <taxon>Eukaryota</taxon>
        <taxon>Metazoa</taxon>
        <taxon>Ecdysozoa</taxon>
        <taxon>Arthropoda</taxon>
        <taxon>Hexapoda</taxon>
        <taxon>Insecta</taxon>
        <taxon>Pterygota</taxon>
        <taxon>Neoptera</taxon>
        <taxon>Endopterygota</taxon>
        <taxon>Lepidoptera</taxon>
        <taxon>Glossata</taxon>
        <taxon>Ditrysia</taxon>
        <taxon>Tineoidea</taxon>
        <taxon>Psychidae</taxon>
        <taxon>Oiketicinae</taxon>
        <taxon>Eumeta</taxon>
    </lineage>
</organism>
<proteinExistence type="predicted"/>
<comment type="caution">
    <text evidence="2">The sequence shown here is derived from an EMBL/GenBank/DDBJ whole genome shotgun (WGS) entry which is preliminary data.</text>
</comment>
<accession>A0A4C1V2J8</accession>
<feature type="region of interest" description="Disordered" evidence="1">
    <location>
        <begin position="39"/>
        <end position="58"/>
    </location>
</feature>
<sequence>MLRRRDAVIVFSDDARVATSAWAHVKCLMLKLRKLKPKDYGTFSSRPRSADKRSNAHPRDLQARVLKFIARRIESPAALKTLISCVRDLWAPRGRKLITIRQFK</sequence>
<reference evidence="2 3" key="1">
    <citation type="journal article" date="2019" name="Commun. Biol.">
        <title>The bagworm genome reveals a unique fibroin gene that provides high tensile strength.</title>
        <authorList>
            <person name="Kono N."/>
            <person name="Nakamura H."/>
            <person name="Ohtoshi R."/>
            <person name="Tomita M."/>
            <person name="Numata K."/>
            <person name="Arakawa K."/>
        </authorList>
    </citation>
    <scope>NUCLEOTIDE SEQUENCE [LARGE SCALE GENOMIC DNA]</scope>
</reference>
<dbReference type="AlphaFoldDB" id="A0A4C1V2J8"/>
<evidence type="ECO:0000313" key="2">
    <source>
        <dbReference type="EMBL" id="GBP32739.1"/>
    </source>
</evidence>
<name>A0A4C1V2J8_EUMVA</name>